<keyword evidence="11" id="KW-1185">Reference proteome</keyword>
<keyword evidence="5" id="KW-0012">Acyltransferase</keyword>
<evidence type="ECO:0000256" key="7">
    <source>
        <dbReference type="PROSITE-ProRule" id="PRU01373"/>
    </source>
</evidence>
<dbReference type="PANTHER" id="PTHR30582:SF2">
    <property type="entry name" value="L,D-TRANSPEPTIDASE YCIB-RELATED"/>
    <property type="match status" value="1"/>
</dbReference>
<sequence>MAAALCAAVLVGCGGGSEEGGRGPSAESEDRKPVDAGTPTPRAKPVVEPAALRGGGVRVNVHDGQRVGVGMPVSVTFARPVPAAQRAAVERRLTVRTTTPNTTPGSWSWVKDRNLHDGRRVDYRPKTYWKPGSEVTVRVGSGTVRRFTVARSLVATVDVRTHTMTVVKDGATRRVPVTAGAPGMDTWNGTMVVSDKQRRVRMDSRTVGYGDAYNDDYNYAVHLTTSGTYLHENPKANTYAGTQNVTHGCIGLATDGTARRFFEEVIPGDVVRVTGSKETVAPGNGYGDWNVPWEEWRAGSALRK</sequence>
<dbReference type="InterPro" id="IPR041280">
    <property type="entry name" value="Big_10"/>
</dbReference>
<evidence type="ECO:0000256" key="3">
    <source>
        <dbReference type="ARBA" id="ARBA00022960"/>
    </source>
</evidence>
<organism evidence="10 11">
    <name type="scientific">Streptomyces lasiicapitis</name>
    <dbReference type="NCBI Taxonomy" id="1923961"/>
    <lineage>
        <taxon>Bacteria</taxon>
        <taxon>Bacillati</taxon>
        <taxon>Actinomycetota</taxon>
        <taxon>Actinomycetes</taxon>
        <taxon>Kitasatosporales</taxon>
        <taxon>Streptomycetaceae</taxon>
        <taxon>Streptomyces</taxon>
    </lineage>
</organism>
<gene>
    <name evidence="10" type="ORF">GCM10012286_57430</name>
</gene>
<dbReference type="Proteomes" id="UP000656881">
    <property type="component" value="Unassembled WGS sequence"/>
</dbReference>
<dbReference type="Gene3D" id="2.60.40.3710">
    <property type="match status" value="1"/>
</dbReference>
<evidence type="ECO:0000256" key="6">
    <source>
        <dbReference type="ARBA" id="ARBA00023316"/>
    </source>
</evidence>
<evidence type="ECO:0000256" key="5">
    <source>
        <dbReference type="ARBA" id="ARBA00023315"/>
    </source>
</evidence>
<dbReference type="PROSITE" id="PS52029">
    <property type="entry name" value="LD_TPASE"/>
    <property type="match status" value="1"/>
</dbReference>
<accession>A0ABQ2MH38</accession>
<feature type="active site" description="Proton donor/acceptor" evidence="7">
    <location>
        <position position="231"/>
    </location>
</feature>
<feature type="domain" description="L,D-TPase catalytic" evidence="9">
    <location>
        <begin position="153"/>
        <end position="274"/>
    </location>
</feature>
<dbReference type="CDD" id="cd16913">
    <property type="entry name" value="YkuD_like"/>
    <property type="match status" value="1"/>
</dbReference>
<dbReference type="Gene3D" id="2.40.440.10">
    <property type="entry name" value="L,D-transpeptidase catalytic domain-like"/>
    <property type="match status" value="1"/>
</dbReference>
<feature type="region of interest" description="Disordered" evidence="8">
    <location>
        <begin position="16"/>
        <end position="47"/>
    </location>
</feature>
<evidence type="ECO:0000256" key="2">
    <source>
        <dbReference type="ARBA" id="ARBA00022679"/>
    </source>
</evidence>
<comment type="pathway">
    <text evidence="1 7">Cell wall biogenesis; peptidoglycan biosynthesis.</text>
</comment>
<evidence type="ECO:0000256" key="1">
    <source>
        <dbReference type="ARBA" id="ARBA00004752"/>
    </source>
</evidence>
<keyword evidence="3 7" id="KW-0133">Cell shape</keyword>
<evidence type="ECO:0000256" key="4">
    <source>
        <dbReference type="ARBA" id="ARBA00022984"/>
    </source>
</evidence>
<evidence type="ECO:0000313" key="10">
    <source>
        <dbReference type="EMBL" id="GGO52427.1"/>
    </source>
</evidence>
<comment type="caution">
    <text evidence="10">The sequence shown here is derived from an EMBL/GenBank/DDBJ whole genome shotgun (WGS) entry which is preliminary data.</text>
</comment>
<dbReference type="InterPro" id="IPR038063">
    <property type="entry name" value="Transpep_catalytic_dom"/>
</dbReference>
<keyword evidence="6 7" id="KW-0961">Cell wall biogenesis/degradation</keyword>
<name>A0ABQ2MH38_9ACTN</name>
<dbReference type="Pfam" id="PF03734">
    <property type="entry name" value="YkuD"/>
    <property type="match status" value="1"/>
</dbReference>
<dbReference type="InterPro" id="IPR005490">
    <property type="entry name" value="LD_TPept_cat_dom"/>
</dbReference>
<keyword evidence="4 7" id="KW-0573">Peptidoglycan synthesis</keyword>
<dbReference type="SUPFAM" id="SSF141523">
    <property type="entry name" value="L,D-transpeptidase catalytic domain-like"/>
    <property type="match status" value="1"/>
</dbReference>
<dbReference type="InterPro" id="IPR050979">
    <property type="entry name" value="LD-transpeptidase"/>
</dbReference>
<dbReference type="Pfam" id="PF17964">
    <property type="entry name" value="Big_10"/>
    <property type="match status" value="1"/>
</dbReference>
<proteinExistence type="predicted"/>
<dbReference type="EMBL" id="BMNG01000013">
    <property type="protein sequence ID" value="GGO52427.1"/>
    <property type="molecule type" value="Genomic_DNA"/>
</dbReference>
<keyword evidence="2" id="KW-0808">Transferase</keyword>
<evidence type="ECO:0000313" key="11">
    <source>
        <dbReference type="Proteomes" id="UP000656881"/>
    </source>
</evidence>
<evidence type="ECO:0000259" key="9">
    <source>
        <dbReference type="PROSITE" id="PS52029"/>
    </source>
</evidence>
<feature type="active site" description="Nucleophile" evidence="7">
    <location>
        <position position="249"/>
    </location>
</feature>
<evidence type="ECO:0000256" key="8">
    <source>
        <dbReference type="SAM" id="MobiDB-lite"/>
    </source>
</evidence>
<protein>
    <recommendedName>
        <fullName evidence="9">L,D-TPase catalytic domain-containing protein</fullName>
    </recommendedName>
</protein>
<dbReference type="PANTHER" id="PTHR30582">
    <property type="entry name" value="L,D-TRANSPEPTIDASE"/>
    <property type="match status" value="1"/>
</dbReference>
<reference evidence="11" key="1">
    <citation type="journal article" date="2019" name="Int. J. Syst. Evol. Microbiol.">
        <title>The Global Catalogue of Microorganisms (GCM) 10K type strain sequencing project: providing services to taxonomists for standard genome sequencing and annotation.</title>
        <authorList>
            <consortium name="The Broad Institute Genomics Platform"/>
            <consortium name="The Broad Institute Genome Sequencing Center for Infectious Disease"/>
            <person name="Wu L."/>
            <person name="Ma J."/>
        </authorList>
    </citation>
    <scope>NUCLEOTIDE SEQUENCE [LARGE SCALE GENOMIC DNA]</scope>
    <source>
        <strain evidence="11">CGMCC 4.7349</strain>
    </source>
</reference>